<comment type="subcellular location">
    <subcellularLocation>
        <location evidence="1">Endoplasmic reticulum membrane</location>
        <topology evidence="1">Multi-pass membrane protein</topology>
    </subcellularLocation>
</comment>
<evidence type="ECO:0000256" key="5">
    <source>
        <dbReference type="ARBA" id="ARBA00022989"/>
    </source>
</evidence>
<organism evidence="9 10">
    <name type="scientific">Eremothecium cymbalariae (strain CBS 270.75 / DBVPG 7215 / KCTC 17166 / NRRL Y-17582)</name>
    <name type="common">Yeast</name>
    <dbReference type="NCBI Taxonomy" id="931890"/>
    <lineage>
        <taxon>Eukaryota</taxon>
        <taxon>Fungi</taxon>
        <taxon>Dikarya</taxon>
        <taxon>Ascomycota</taxon>
        <taxon>Saccharomycotina</taxon>
        <taxon>Saccharomycetes</taxon>
        <taxon>Saccharomycetales</taxon>
        <taxon>Saccharomycetaceae</taxon>
        <taxon>Eremothecium</taxon>
    </lineage>
</organism>
<dbReference type="InterPro" id="IPR016964">
    <property type="entry name" value="Sigma2_recept"/>
</dbReference>
<keyword evidence="5 7" id="KW-1133">Transmembrane helix</keyword>
<evidence type="ECO:0000256" key="2">
    <source>
        <dbReference type="ARBA" id="ARBA00009096"/>
    </source>
</evidence>
<dbReference type="EMBL" id="CP002497">
    <property type="protein sequence ID" value="AET37677.1"/>
    <property type="molecule type" value="Genomic_DNA"/>
</dbReference>
<sequence>MLSLLEQKFYYFFFLINIPISTIIDSTSVIPEKYHLAPGLLNWHIRTNNDFILYENDTILKVFTAIELLFQVPFYIFATRSLLKFWKLSSMNTDEAKAARFTLWHKLAVLMRLYGLNASSTTLYLLWQIWHRGYYPTTGLPMSPQDKLKLGLLYLPYFLLPVRLIFA</sequence>
<dbReference type="RefSeq" id="XP_003644494.1">
    <property type="nucleotide sequence ID" value="XM_003644446.1"/>
</dbReference>
<feature type="transmembrane region" description="Helical" evidence="7">
    <location>
        <begin position="9"/>
        <end position="30"/>
    </location>
</feature>
<dbReference type="InterPro" id="IPR051987">
    <property type="entry name" value="Sigma-2_receptor-like"/>
</dbReference>
<dbReference type="eggNOG" id="ENOG502S75H">
    <property type="taxonomic scope" value="Eukaryota"/>
</dbReference>
<accession>G8JMG0</accession>
<gene>
    <name evidence="9" type="ordered locus">Ecym_1451</name>
</gene>
<dbReference type="PANTHER" id="PTHR31204">
    <property type="entry name" value="SIGMA INTRACELLULAR RECEPTOR 2"/>
    <property type="match status" value="1"/>
</dbReference>
<evidence type="ECO:0000256" key="1">
    <source>
        <dbReference type="ARBA" id="ARBA00004477"/>
    </source>
</evidence>
<feature type="transmembrane region" description="Helical" evidence="7">
    <location>
        <begin position="109"/>
        <end position="130"/>
    </location>
</feature>
<evidence type="ECO:0000256" key="6">
    <source>
        <dbReference type="ARBA" id="ARBA00023136"/>
    </source>
</evidence>
<dbReference type="KEGG" id="erc:Ecym_1451"/>
<dbReference type="GeneID" id="11470403"/>
<protein>
    <recommendedName>
        <fullName evidence="7">Efficient mitochondria targeting-associated protein 19</fullName>
    </recommendedName>
</protein>
<dbReference type="GO" id="GO:0005789">
    <property type="term" value="C:endoplasmic reticulum membrane"/>
    <property type="evidence" value="ECO:0007669"/>
    <property type="project" value="UniProtKB-SubCell"/>
</dbReference>
<evidence type="ECO:0000256" key="3">
    <source>
        <dbReference type="ARBA" id="ARBA00022692"/>
    </source>
</evidence>
<feature type="domain" description="EXPERA" evidence="8">
    <location>
        <begin position="6"/>
        <end position="165"/>
    </location>
</feature>
<evidence type="ECO:0000313" key="9">
    <source>
        <dbReference type="EMBL" id="AET37677.1"/>
    </source>
</evidence>
<dbReference type="PANTHER" id="PTHR31204:SF1">
    <property type="entry name" value="SIGMA INTRACELLULAR RECEPTOR 2"/>
    <property type="match status" value="1"/>
</dbReference>
<dbReference type="PIRSF" id="PIRSF031032">
    <property type="entry name" value="TMP_97_prd"/>
    <property type="match status" value="1"/>
</dbReference>
<dbReference type="GO" id="GO:0006626">
    <property type="term" value="P:protein targeting to mitochondrion"/>
    <property type="evidence" value="ECO:0007669"/>
    <property type="project" value="EnsemblFungi"/>
</dbReference>
<evidence type="ECO:0000313" key="10">
    <source>
        <dbReference type="Proteomes" id="UP000006790"/>
    </source>
</evidence>
<comment type="similarity">
    <text evidence="2">Belongs to the TMEM97/sigma-2 receptor family.</text>
</comment>
<dbReference type="Pfam" id="PF05241">
    <property type="entry name" value="EBP"/>
    <property type="match status" value="1"/>
</dbReference>
<keyword evidence="4 7" id="KW-0256">Endoplasmic reticulum</keyword>
<dbReference type="AlphaFoldDB" id="G8JMG0"/>
<keyword evidence="10" id="KW-1185">Reference proteome</keyword>
<dbReference type="InParanoid" id="G8JMG0"/>
<dbReference type="HOGENOM" id="CLU_086812_4_0_1"/>
<reference evidence="10" key="1">
    <citation type="journal article" date="2012" name="G3 (Bethesda)">
        <title>Pichia sorbitophila, an interspecies yeast hybrid reveals early steps of genome resolution following polyploidization.</title>
        <authorList>
            <person name="Leh Louis V."/>
            <person name="Despons L."/>
            <person name="Friedrich A."/>
            <person name="Martin T."/>
            <person name="Durrens P."/>
            <person name="Casaregola S."/>
            <person name="Neuveglise C."/>
            <person name="Fairhead C."/>
            <person name="Marck C."/>
            <person name="Cruz J.A."/>
            <person name="Straub M.L."/>
            <person name="Kugler V."/>
            <person name="Sacerdot C."/>
            <person name="Uzunov Z."/>
            <person name="Thierry A."/>
            <person name="Weiss S."/>
            <person name="Bleykasten C."/>
            <person name="De Montigny J."/>
            <person name="Jacques N."/>
            <person name="Jung P."/>
            <person name="Lemaire M."/>
            <person name="Mallet S."/>
            <person name="Morel G."/>
            <person name="Richard G.F."/>
            <person name="Sarkar A."/>
            <person name="Savel G."/>
            <person name="Schacherer J."/>
            <person name="Seret M.L."/>
            <person name="Talla E."/>
            <person name="Samson G."/>
            <person name="Jubin C."/>
            <person name="Poulain J."/>
            <person name="Vacherie B."/>
            <person name="Barbe V."/>
            <person name="Pelletier E."/>
            <person name="Sherman D.J."/>
            <person name="Westhof E."/>
            <person name="Weissenbach J."/>
            <person name="Baret P.V."/>
            <person name="Wincker P."/>
            <person name="Gaillardin C."/>
            <person name="Dujon B."/>
            <person name="Souciet J.L."/>
        </authorList>
    </citation>
    <scope>NUCLEOTIDE SEQUENCE [LARGE SCALE GENOMIC DNA]</scope>
    <source>
        <strain evidence="10">CBS 270.75 / DBVPG 7215 / KCTC 17166 / NRRL Y-17582</strain>
    </source>
</reference>
<dbReference type="InterPro" id="IPR033118">
    <property type="entry name" value="EXPERA"/>
</dbReference>
<dbReference type="Proteomes" id="UP000006790">
    <property type="component" value="Chromosome 1"/>
</dbReference>
<dbReference type="OMA" id="FIWIEIL"/>
<evidence type="ECO:0000256" key="4">
    <source>
        <dbReference type="ARBA" id="ARBA00022824"/>
    </source>
</evidence>
<evidence type="ECO:0000256" key="7">
    <source>
        <dbReference type="PIRNR" id="PIRNR031032"/>
    </source>
</evidence>
<proteinExistence type="inferred from homology"/>
<dbReference type="OrthoDB" id="433124at2759"/>
<dbReference type="PROSITE" id="PS51751">
    <property type="entry name" value="EXPERA"/>
    <property type="match status" value="1"/>
</dbReference>
<name>G8JMG0_ERECY</name>
<dbReference type="STRING" id="931890.G8JMG0"/>
<keyword evidence="6 7" id="KW-0472">Membrane</keyword>
<feature type="transmembrane region" description="Helical" evidence="7">
    <location>
        <begin position="58"/>
        <end position="78"/>
    </location>
</feature>
<keyword evidence="3 7" id="KW-0812">Transmembrane</keyword>
<feature type="transmembrane region" description="Helical" evidence="7">
    <location>
        <begin position="150"/>
        <end position="166"/>
    </location>
</feature>
<dbReference type="FunCoup" id="G8JMG0">
    <property type="interactions" value="43"/>
</dbReference>
<evidence type="ECO:0000259" key="8">
    <source>
        <dbReference type="PROSITE" id="PS51751"/>
    </source>
</evidence>